<dbReference type="AlphaFoldDB" id="A0A9J6EZ91"/>
<dbReference type="Proteomes" id="UP000821866">
    <property type="component" value="Chromosome 1"/>
</dbReference>
<organism evidence="3 4">
    <name type="scientific">Rhipicephalus microplus</name>
    <name type="common">Cattle tick</name>
    <name type="synonym">Boophilus microplus</name>
    <dbReference type="NCBI Taxonomy" id="6941"/>
    <lineage>
        <taxon>Eukaryota</taxon>
        <taxon>Metazoa</taxon>
        <taxon>Ecdysozoa</taxon>
        <taxon>Arthropoda</taxon>
        <taxon>Chelicerata</taxon>
        <taxon>Arachnida</taxon>
        <taxon>Acari</taxon>
        <taxon>Parasitiformes</taxon>
        <taxon>Ixodida</taxon>
        <taxon>Ixodoidea</taxon>
        <taxon>Ixodidae</taxon>
        <taxon>Rhipicephalinae</taxon>
        <taxon>Rhipicephalus</taxon>
        <taxon>Boophilus</taxon>
    </lineage>
</organism>
<evidence type="ECO:0000256" key="1">
    <source>
        <dbReference type="SAM" id="MobiDB-lite"/>
    </source>
</evidence>
<keyword evidence="4" id="KW-1185">Reference proteome</keyword>
<keyword evidence="2" id="KW-0812">Transmembrane</keyword>
<feature type="transmembrane region" description="Helical" evidence="2">
    <location>
        <begin position="136"/>
        <end position="160"/>
    </location>
</feature>
<feature type="transmembrane region" description="Helical" evidence="2">
    <location>
        <begin position="172"/>
        <end position="194"/>
    </location>
</feature>
<keyword evidence="2" id="KW-0472">Membrane</keyword>
<accession>A0A9J6EZ91</accession>
<feature type="region of interest" description="Disordered" evidence="1">
    <location>
        <begin position="25"/>
        <end position="44"/>
    </location>
</feature>
<keyword evidence="2" id="KW-1133">Transmembrane helix</keyword>
<comment type="caution">
    <text evidence="3">The sequence shown here is derived from an EMBL/GenBank/DDBJ whole genome shotgun (WGS) entry which is preliminary data.</text>
</comment>
<evidence type="ECO:0000256" key="2">
    <source>
        <dbReference type="SAM" id="Phobius"/>
    </source>
</evidence>
<dbReference type="EMBL" id="JABSTU010000001">
    <property type="protein sequence ID" value="KAH8039559.1"/>
    <property type="molecule type" value="Genomic_DNA"/>
</dbReference>
<name>A0A9J6EZ91_RHIMP</name>
<feature type="transmembrane region" description="Helical" evidence="2">
    <location>
        <begin position="206"/>
        <end position="231"/>
    </location>
</feature>
<gene>
    <name evidence="3" type="ORF">HPB51_007470</name>
</gene>
<feature type="transmembrane region" description="Helical" evidence="2">
    <location>
        <begin position="101"/>
        <end position="124"/>
    </location>
</feature>
<proteinExistence type="predicted"/>
<evidence type="ECO:0000313" key="3">
    <source>
        <dbReference type="EMBL" id="KAH8039559.1"/>
    </source>
</evidence>
<sequence length="236" mass="26261">MARRSLHARRKTIFSARKTTAKALAKRAGQKSVQQPAYDEDDEEDNFTDIPQHIRLTLPYVITAQGLLVIVELVQQPAYDEDDEEDNFTDIPQHIRLTLPYVITAQGLLVIVELGGAMAIVVLYVMMTRYLTDNEWYAHFSFLVAFTCALNDLLVMISCVTSPSTQVHLPRTTFYVLYQCCAGIGYGFTGVLLYKFGGDTSLPHAVHAGLTGLGISLVHFVHTIINVLSLLSLEPD</sequence>
<reference evidence="3" key="1">
    <citation type="journal article" date="2020" name="Cell">
        <title>Large-Scale Comparative Analyses of Tick Genomes Elucidate Their Genetic Diversity and Vector Capacities.</title>
        <authorList>
            <consortium name="Tick Genome and Microbiome Consortium (TIGMIC)"/>
            <person name="Jia N."/>
            <person name="Wang J."/>
            <person name="Shi W."/>
            <person name="Du L."/>
            <person name="Sun Y."/>
            <person name="Zhan W."/>
            <person name="Jiang J.F."/>
            <person name="Wang Q."/>
            <person name="Zhang B."/>
            <person name="Ji P."/>
            <person name="Bell-Sakyi L."/>
            <person name="Cui X.M."/>
            <person name="Yuan T.T."/>
            <person name="Jiang B.G."/>
            <person name="Yang W.F."/>
            <person name="Lam T.T."/>
            <person name="Chang Q.C."/>
            <person name="Ding S.J."/>
            <person name="Wang X.J."/>
            <person name="Zhu J.G."/>
            <person name="Ruan X.D."/>
            <person name="Zhao L."/>
            <person name="Wei J.T."/>
            <person name="Ye R.Z."/>
            <person name="Que T.C."/>
            <person name="Du C.H."/>
            <person name="Zhou Y.H."/>
            <person name="Cheng J.X."/>
            <person name="Dai P.F."/>
            <person name="Guo W.B."/>
            <person name="Han X.H."/>
            <person name="Huang E.J."/>
            <person name="Li L.F."/>
            <person name="Wei W."/>
            <person name="Gao Y.C."/>
            <person name="Liu J.Z."/>
            <person name="Shao H.Z."/>
            <person name="Wang X."/>
            <person name="Wang C.C."/>
            <person name="Yang T.C."/>
            <person name="Huo Q.B."/>
            <person name="Li W."/>
            <person name="Chen H.Y."/>
            <person name="Chen S.E."/>
            <person name="Zhou L.G."/>
            <person name="Ni X.B."/>
            <person name="Tian J.H."/>
            <person name="Sheng Y."/>
            <person name="Liu T."/>
            <person name="Pan Y.S."/>
            <person name="Xia L.Y."/>
            <person name="Li J."/>
            <person name="Zhao F."/>
            <person name="Cao W.C."/>
        </authorList>
    </citation>
    <scope>NUCLEOTIDE SEQUENCE</scope>
    <source>
        <strain evidence="3">Rmic-2018</strain>
    </source>
</reference>
<reference evidence="3" key="2">
    <citation type="submission" date="2021-09" db="EMBL/GenBank/DDBJ databases">
        <authorList>
            <person name="Jia N."/>
            <person name="Wang J."/>
            <person name="Shi W."/>
            <person name="Du L."/>
            <person name="Sun Y."/>
            <person name="Zhan W."/>
            <person name="Jiang J."/>
            <person name="Wang Q."/>
            <person name="Zhang B."/>
            <person name="Ji P."/>
            <person name="Sakyi L.B."/>
            <person name="Cui X."/>
            <person name="Yuan T."/>
            <person name="Jiang B."/>
            <person name="Yang W."/>
            <person name="Lam T.T.-Y."/>
            <person name="Chang Q."/>
            <person name="Ding S."/>
            <person name="Wang X."/>
            <person name="Zhu J."/>
            <person name="Ruan X."/>
            <person name="Zhao L."/>
            <person name="Wei J."/>
            <person name="Que T."/>
            <person name="Du C."/>
            <person name="Cheng J."/>
            <person name="Dai P."/>
            <person name="Han X."/>
            <person name="Huang E."/>
            <person name="Gao Y."/>
            <person name="Liu J."/>
            <person name="Shao H."/>
            <person name="Ye R."/>
            <person name="Li L."/>
            <person name="Wei W."/>
            <person name="Wang X."/>
            <person name="Wang C."/>
            <person name="Huo Q."/>
            <person name="Li W."/>
            <person name="Guo W."/>
            <person name="Chen H."/>
            <person name="Chen S."/>
            <person name="Zhou L."/>
            <person name="Zhou L."/>
            <person name="Ni X."/>
            <person name="Tian J."/>
            <person name="Zhou Y."/>
            <person name="Sheng Y."/>
            <person name="Liu T."/>
            <person name="Pan Y."/>
            <person name="Xia L."/>
            <person name="Li J."/>
            <person name="Zhao F."/>
            <person name="Cao W."/>
        </authorList>
    </citation>
    <scope>NUCLEOTIDE SEQUENCE</scope>
    <source>
        <strain evidence="3">Rmic-2018</strain>
        <tissue evidence="3">Larvae</tissue>
    </source>
</reference>
<protein>
    <submittedName>
        <fullName evidence="3">Uncharacterized protein</fullName>
    </submittedName>
</protein>
<evidence type="ECO:0000313" key="4">
    <source>
        <dbReference type="Proteomes" id="UP000821866"/>
    </source>
</evidence>